<accession>A0A8C4KHU0</accession>
<dbReference type="SUPFAM" id="SSF48371">
    <property type="entry name" value="ARM repeat"/>
    <property type="match status" value="1"/>
</dbReference>
<protein>
    <recommendedName>
        <fullName evidence="1">Maestro/Maestro-like HEAT-repeats domain-containing protein</fullName>
    </recommendedName>
</protein>
<dbReference type="Gene3D" id="1.25.10.10">
    <property type="entry name" value="Leucine-rich Repeat Variant"/>
    <property type="match status" value="1"/>
</dbReference>
<reference evidence="2" key="2">
    <citation type="submission" date="2025-09" db="UniProtKB">
        <authorList>
            <consortium name="Ensembl"/>
        </authorList>
    </citation>
    <scope>IDENTIFICATION</scope>
</reference>
<dbReference type="InterPro" id="IPR011989">
    <property type="entry name" value="ARM-like"/>
</dbReference>
<evidence type="ECO:0000259" key="1">
    <source>
        <dbReference type="Pfam" id="PF23227"/>
    </source>
</evidence>
<reference evidence="2" key="1">
    <citation type="submission" date="2025-08" db="UniProtKB">
        <authorList>
            <consortium name="Ensembl"/>
        </authorList>
    </citation>
    <scope>IDENTIFICATION</scope>
</reference>
<keyword evidence="3" id="KW-1185">Reference proteome</keyword>
<dbReference type="PANTHER" id="PTHR23120:SF22">
    <property type="entry name" value="MAESTRO HEAT-LIKE REPEAT-CONTAINING PROTEIN FAMILY MEMBER 2B"/>
    <property type="match status" value="1"/>
</dbReference>
<sequence>MKAPVLQKWKLLQPVLRALVDKSLDASSTVHQMAVRGLGNLASGAPEKLRKHKKAILEVLMRAIKDIISSEIAGESLSALVKVVAELGEKDIGVTFKEIALYTKTFFDDEAVLRSSAFTLYGVLASSAKRKWKSFLSKEITTSTWTRIMLHLQDPDPEVYNVRATFHFFLHKEVALNTEKSAEELQETVCSHLVSKLWPRVRLPGGSDFPWLRDLEHGVAFREVVEWKLAQK</sequence>
<proteinExistence type="predicted"/>
<evidence type="ECO:0000313" key="3">
    <source>
        <dbReference type="Proteomes" id="UP000694423"/>
    </source>
</evidence>
<dbReference type="Ensembl" id="ENSDNVT00000028117.1">
    <property type="protein sequence ID" value="ENSDNVP00000023304.1"/>
    <property type="gene ID" value="ENSDNVG00000016205.1"/>
</dbReference>
<feature type="domain" description="Maestro/Maestro-like HEAT-repeats" evidence="1">
    <location>
        <begin position="16"/>
        <end position="161"/>
    </location>
</feature>
<dbReference type="Proteomes" id="UP000694423">
    <property type="component" value="Unplaced"/>
</dbReference>
<name>A0A8C4KHU0_DRONO</name>
<organism evidence="2 3">
    <name type="scientific">Dromaius novaehollandiae</name>
    <name type="common">Emu</name>
    <dbReference type="NCBI Taxonomy" id="8790"/>
    <lineage>
        <taxon>Eukaryota</taxon>
        <taxon>Metazoa</taxon>
        <taxon>Chordata</taxon>
        <taxon>Craniata</taxon>
        <taxon>Vertebrata</taxon>
        <taxon>Euteleostomi</taxon>
        <taxon>Archelosauria</taxon>
        <taxon>Archosauria</taxon>
        <taxon>Dinosauria</taxon>
        <taxon>Saurischia</taxon>
        <taxon>Theropoda</taxon>
        <taxon>Coelurosauria</taxon>
        <taxon>Aves</taxon>
        <taxon>Palaeognathae</taxon>
        <taxon>Casuariiformes</taxon>
        <taxon>Dromaiidae</taxon>
        <taxon>Dromaius</taxon>
    </lineage>
</organism>
<dbReference type="InterPro" id="IPR016024">
    <property type="entry name" value="ARM-type_fold"/>
</dbReference>
<dbReference type="PANTHER" id="PTHR23120">
    <property type="entry name" value="MAESTRO-RELATED HEAT DOMAIN-CONTAINING"/>
    <property type="match status" value="1"/>
</dbReference>
<dbReference type="AlphaFoldDB" id="A0A8C4KHU0"/>
<dbReference type="GO" id="GO:0005737">
    <property type="term" value="C:cytoplasm"/>
    <property type="evidence" value="ECO:0007669"/>
    <property type="project" value="TreeGrafter"/>
</dbReference>
<evidence type="ECO:0000313" key="2">
    <source>
        <dbReference type="Ensembl" id="ENSDNVP00000023304.1"/>
    </source>
</evidence>
<dbReference type="InterPro" id="IPR045206">
    <property type="entry name" value="Maestro_heat-like_prot"/>
</dbReference>
<dbReference type="Pfam" id="PF23227">
    <property type="entry name" value="HEAT_MROH2B_C"/>
    <property type="match status" value="1"/>
</dbReference>
<dbReference type="InterPro" id="IPR055406">
    <property type="entry name" value="HEAT_Maestro"/>
</dbReference>